<name>A0AAN7WEX6_9PEZI</name>
<sequence>MSDKSEASSVSLHPGRCLTASQKPCTALRKHCKLIQHRAGIRPTSFLDLVSPTRPGRPSLPKPSKHLSVLRDAVRKHKTRSKVLAGQRKPSKSVGPPYSNVVETAIQPWKPTSDPEEDVGELQENSEERLKEKVAELEGRIRKLQRTNEEHRRKWLETAPEVNRLQSTPTETLPDAYFSNEWAVLRYSIDAWCQKFDCRILFWRGHGSFLKVLSSLAYNPKRWLNRPFYRHLLLQAYVWDLLLKFVFDGKGFAWAGPVSEGLRDVHNNLKRAAYGHRGSEPSSFNPKDFHQWRTSTAIAFKKSAPFEDLINERADELQDKILNHLRSFAHNFDAGMKQELRAIIEHSVRIDLDFQTQLAVFRPVRLKPYMYGGPLFSVSPPDEQSEIYGEYMRAARTDRVHLVVVPGLCRYGGANSEGYNQCEYLKRCQVYVYDPPGQTAEPQRSNAVRHPRKDTNSSERKTHGSPMKEER</sequence>
<accession>A0AAN7WEX6</accession>
<organism evidence="2 3">
    <name type="scientific">Elasticomyces elasticus</name>
    <dbReference type="NCBI Taxonomy" id="574655"/>
    <lineage>
        <taxon>Eukaryota</taxon>
        <taxon>Fungi</taxon>
        <taxon>Dikarya</taxon>
        <taxon>Ascomycota</taxon>
        <taxon>Pezizomycotina</taxon>
        <taxon>Dothideomycetes</taxon>
        <taxon>Dothideomycetidae</taxon>
        <taxon>Mycosphaerellales</taxon>
        <taxon>Teratosphaeriaceae</taxon>
        <taxon>Elasticomyces</taxon>
    </lineage>
</organism>
<protein>
    <submittedName>
        <fullName evidence="2">Uncharacterized protein</fullName>
    </submittedName>
</protein>
<comment type="caution">
    <text evidence="2">The sequence shown here is derived from an EMBL/GenBank/DDBJ whole genome shotgun (WGS) entry which is preliminary data.</text>
</comment>
<feature type="region of interest" description="Disordered" evidence="1">
    <location>
        <begin position="75"/>
        <end position="129"/>
    </location>
</feature>
<feature type="compositionally biased region" description="Basic and acidic residues" evidence="1">
    <location>
        <begin position="453"/>
        <end position="471"/>
    </location>
</feature>
<evidence type="ECO:0000313" key="3">
    <source>
        <dbReference type="Proteomes" id="UP001310594"/>
    </source>
</evidence>
<gene>
    <name evidence="2" type="ORF">LTR97_002082</name>
</gene>
<dbReference type="Proteomes" id="UP001310594">
    <property type="component" value="Unassembled WGS sequence"/>
</dbReference>
<proteinExistence type="predicted"/>
<dbReference type="EMBL" id="JAVRQU010000003">
    <property type="protein sequence ID" value="KAK5704968.1"/>
    <property type="molecule type" value="Genomic_DNA"/>
</dbReference>
<evidence type="ECO:0000256" key="1">
    <source>
        <dbReference type="SAM" id="MobiDB-lite"/>
    </source>
</evidence>
<dbReference type="AlphaFoldDB" id="A0AAN7WEX6"/>
<evidence type="ECO:0000313" key="2">
    <source>
        <dbReference type="EMBL" id="KAK5704968.1"/>
    </source>
</evidence>
<reference evidence="2" key="1">
    <citation type="submission" date="2023-08" db="EMBL/GenBank/DDBJ databases">
        <title>Black Yeasts Isolated from many extreme environments.</title>
        <authorList>
            <person name="Coleine C."/>
            <person name="Stajich J.E."/>
            <person name="Selbmann L."/>
        </authorList>
    </citation>
    <scope>NUCLEOTIDE SEQUENCE</scope>
    <source>
        <strain evidence="2">CCFEE 5810</strain>
    </source>
</reference>
<feature type="region of interest" description="Disordered" evidence="1">
    <location>
        <begin position="436"/>
        <end position="471"/>
    </location>
</feature>
<feature type="compositionally biased region" description="Acidic residues" evidence="1">
    <location>
        <begin position="114"/>
        <end position="125"/>
    </location>
</feature>